<dbReference type="RefSeq" id="XP_065660585.1">
    <property type="nucleotide sequence ID" value="XM_065804513.1"/>
</dbReference>
<evidence type="ECO:0000313" key="9">
    <source>
        <dbReference type="Proteomes" id="UP001652625"/>
    </source>
</evidence>
<dbReference type="Pfam" id="PF17830">
    <property type="entry name" value="STI1-HOP_DP"/>
    <property type="match status" value="2"/>
</dbReference>
<evidence type="ECO:0000256" key="5">
    <source>
        <dbReference type="ARBA" id="ARBA00026193"/>
    </source>
</evidence>
<feature type="compositionally biased region" description="Basic and acidic residues" evidence="7">
    <location>
        <begin position="194"/>
        <end position="227"/>
    </location>
</feature>
<keyword evidence="4 6" id="KW-0802">TPR repeat</keyword>
<dbReference type="Pfam" id="PF13414">
    <property type="entry name" value="TPR_11"/>
    <property type="match status" value="2"/>
</dbReference>
<dbReference type="Proteomes" id="UP001652625">
    <property type="component" value="Chromosome 09"/>
</dbReference>
<dbReference type="PANTHER" id="PTHR22904">
    <property type="entry name" value="TPR REPEAT CONTAINING PROTEIN"/>
    <property type="match status" value="1"/>
</dbReference>
<feature type="repeat" description="TPR" evidence="6">
    <location>
        <begin position="357"/>
        <end position="390"/>
    </location>
</feature>
<feature type="repeat" description="TPR" evidence="6">
    <location>
        <begin position="73"/>
        <end position="106"/>
    </location>
</feature>
<evidence type="ECO:0000256" key="1">
    <source>
        <dbReference type="ARBA" id="ARBA00004496"/>
    </source>
</evidence>
<keyword evidence="2" id="KW-0963">Cytoplasm</keyword>
<dbReference type="InterPro" id="IPR006636">
    <property type="entry name" value="STI1_HS-bd"/>
</dbReference>
<organism evidence="9 10">
    <name type="scientific">Hydra vulgaris</name>
    <name type="common">Hydra</name>
    <name type="synonym">Hydra attenuata</name>
    <dbReference type="NCBI Taxonomy" id="6087"/>
    <lineage>
        <taxon>Eukaryota</taxon>
        <taxon>Metazoa</taxon>
        <taxon>Cnidaria</taxon>
        <taxon>Hydrozoa</taxon>
        <taxon>Hydroidolina</taxon>
        <taxon>Anthoathecata</taxon>
        <taxon>Aplanulata</taxon>
        <taxon>Hydridae</taxon>
        <taxon>Hydra</taxon>
    </lineage>
</organism>
<dbReference type="Pfam" id="PF13181">
    <property type="entry name" value="TPR_8"/>
    <property type="match status" value="1"/>
</dbReference>
<comment type="subcellular location">
    <subcellularLocation>
        <location evidence="1">Cytoplasm</location>
    </subcellularLocation>
</comment>
<feature type="repeat" description="TPR" evidence="6">
    <location>
        <begin position="425"/>
        <end position="458"/>
    </location>
</feature>
<dbReference type="SMART" id="SM00727">
    <property type="entry name" value="STI1"/>
    <property type="match status" value="2"/>
</dbReference>
<evidence type="ECO:0000313" key="10">
    <source>
        <dbReference type="RefSeq" id="XP_065660585.1"/>
    </source>
</evidence>
<dbReference type="InterPro" id="IPR041243">
    <property type="entry name" value="STI1/HOP_DP"/>
</dbReference>
<dbReference type="PANTHER" id="PTHR22904:SF523">
    <property type="entry name" value="STRESS-INDUCED-PHOSPHOPROTEIN 1"/>
    <property type="match status" value="1"/>
</dbReference>
<dbReference type="InterPro" id="IPR011990">
    <property type="entry name" value="TPR-like_helical_dom_sf"/>
</dbReference>
<dbReference type="PROSITE" id="PS50005">
    <property type="entry name" value="TPR"/>
    <property type="match status" value="6"/>
</dbReference>
<dbReference type="Pfam" id="PF13424">
    <property type="entry name" value="TPR_12"/>
    <property type="match status" value="1"/>
</dbReference>
<dbReference type="Gene3D" id="1.10.260.100">
    <property type="match status" value="2"/>
</dbReference>
<keyword evidence="3" id="KW-0677">Repeat</keyword>
<sequence length="538" mass="61495">MSDKANEFKDKGNKALQDGNLEDAITFYSKAIELDSSNYVFYSNRSAAYAKKGDYNNALADAKKTVEIKPDWGKGYSRLGAAYSYLGQDMEAYEAYEKGLKYEPDNAQLKTAMQELDNKMSRQNNPFADPSLEAKLAMNPKTREYLNDPTFLQMLQVLKSDPSKLSMFAKDQRVMQVLSILLGIQMDFPQQSENKPKPQETKVKTETTKPPEDKRTDTQRQADSEKELGNNAYKKCDFVTAHIHYDNAINLEPTNILYLNNKAAVFFEEEKYEECIQLCLKAVDVGRQNRAPYALIAKPLARIGSAYQKMKDYANAVKYFEMSLTEAHNEEVKKKLTNLKKIIKEEEEKKYRDPVKAEEARELGNQLFKKGDYPGALKAYSESVKRNPEDARVFSNRAACYTKLAEFGLALKDVETCLVLDPKFIKAYLRKGNIALLMKETAKAREAYEKALELDENCQEAKDGIISVMRQNATLTPEERRKQAMEDPEVQNILKDPAMRMILEQMQENPQAAQEHLQNPLIREKISKLLESGIIQMR</sequence>
<dbReference type="Pfam" id="PF00515">
    <property type="entry name" value="TPR_1"/>
    <property type="match status" value="1"/>
</dbReference>
<keyword evidence="9" id="KW-1185">Reference proteome</keyword>
<evidence type="ECO:0000256" key="2">
    <source>
        <dbReference type="ARBA" id="ARBA00022490"/>
    </source>
</evidence>
<evidence type="ECO:0000256" key="6">
    <source>
        <dbReference type="PROSITE-ProRule" id="PRU00339"/>
    </source>
</evidence>
<feature type="region of interest" description="Disordered" evidence="7">
    <location>
        <begin position="189"/>
        <end position="227"/>
    </location>
</feature>
<feature type="domain" description="STI1" evidence="8">
    <location>
        <begin position="139"/>
        <end position="178"/>
    </location>
</feature>
<evidence type="ECO:0000256" key="3">
    <source>
        <dbReference type="ARBA" id="ARBA00022737"/>
    </source>
</evidence>
<accession>A0ABM4CFV3</accession>
<feature type="domain" description="STI1" evidence="8">
    <location>
        <begin position="487"/>
        <end position="526"/>
    </location>
</feature>
<evidence type="ECO:0000256" key="7">
    <source>
        <dbReference type="SAM" id="MobiDB-lite"/>
    </source>
</evidence>
<dbReference type="InterPro" id="IPR019734">
    <property type="entry name" value="TPR_rpt"/>
</dbReference>
<evidence type="ECO:0000259" key="8">
    <source>
        <dbReference type="SMART" id="SM00727"/>
    </source>
</evidence>
<evidence type="ECO:0000256" key="4">
    <source>
        <dbReference type="ARBA" id="ARBA00022803"/>
    </source>
</evidence>
<dbReference type="Gene3D" id="1.25.40.10">
    <property type="entry name" value="Tetratricopeptide repeat domain"/>
    <property type="match status" value="3"/>
</dbReference>
<proteinExistence type="predicted"/>
<feature type="repeat" description="TPR" evidence="6">
    <location>
        <begin position="297"/>
        <end position="330"/>
    </location>
</feature>
<feature type="repeat" description="TPR" evidence="6">
    <location>
        <begin position="5"/>
        <end position="38"/>
    </location>
</feature>
<dbReference type="GeneID" id="100203295"/>
<feature type="repeat" description="TPR" evidence="6">
    <location>
        <begin position="39"/>
        <end position="72"/>
    </location>
</feature>
<dbReference type="SUPFAM" id="SSF48452">
    <property type="entry name" value="TPR-like"/>
    <property type="match status" value="3"/>
</dbReference>
<gene>
    <name evidence="10" type="primary">LOC100203295</name>
</gene>
<dbReference type="SMART" id="SM00028">
    <property type="entry name" value="TPR"/>
    <property type="match status" value="9"/>
</dbReference>
<name>A0ABM4CFV3_HYDVU</name>
<reference evidence="10" key="1">
    <citation type="submission" date="2025-08" db="UniProtKB">
        <authorList>
            <consortium name="RefSeq"/>
        </authorList>
    </citation>
    <scope>IDENTIFICATION</scope>
</reference>
<protein>
    <recommendedName>
        <fullName evidence="5">Stress-induced-phosphoprotein 1</fullName>
    </recommendedName>
</protein>